<dbReference type="SUPFAM" id="SSF51905">
    <property type="entry name" value="FAD/NAD(P)-binding domain"/>
    <property type="match status" value="1"/>
</dbReference>
<evidence type="ECO:0000256" key="5">
    <source>
        <dbReference type="ARBA" id="ARBA00015490"/>
    </source>
</evidence>
<dbReference type="Gene3D" id="3.50.50.60">
    <property type="entry name" value="FAD/NAD(P)-binding domain"/>
    <property type="match status" value="1"/>
</dbReference>
<evidence type="ECO:0000313" key="11">
    <source>
        <dbReference type="EMBL" id="KAJ8901647.1"/>
    </source>
</evidence>
<protein>
    <recommendedName>
        <fullName evidence="5">Zeta-carotene desaturase, chloroplastic/chromoplastic</fullName>
        <ecNumber evidence="4">1.3.5.6</ecNumber>
    </recommendedName>
    <alternativeName>
        <fullName evidence="9">9,9'-di-cis-zeta-carotene desaturase</fullName>
    </alternativeName>
    <alternativeName>
        <fullName evidence="8">Carotene 7,8-desaturase</fullName>
    </alternativeName>
</protein>
<evidence type="ECO:0000259" key="10">
    <source>
        <dbReference type="Pfam" id="PF01593"/>
    </source>
</evidence>
<accession>A0AAV8UK55</accession>
<dbReference type="PANTHER" id="PTHR42923:SF41">
    <property type="entry name" value="ZETA-CAROTENE DESATURASE, CHLOROPLASTIC_CHROMOPLASTIC"/>
    <property type="match status" value="1"/>
</dbReference>
<keyword evidence="12" id="KW-1185">Reference proteome</keyword>
<dbReference type="Pfam" id="PF01593">
    <property type="entry name" value="Amino_oxidase"/>
    <property type="match status" value="1"/>
</dbReference>
<dbReference type="GO" id="GO:0016117">
    <property type="term" value="P:carotenoid biosynthetic process"/>
    <property type="evidence" value="ECO:0007669"/>
    <property type="project" value="UniProtKB-KW"/>
</dbReference>
<comment type="caution">
    <text evidence="11">The sequence shown here is derived from an EMBL/GenBank/DDBJ whole genome shotgun (WGS) entry which is preliminary data.</text>
</comment>
<dbReference type="InterPro" id="IPR050464">
    <property type="entry name" value="Zeta_carotene_desat/Oxidored"/>
</dbReference>
<name>A0AAV8UK55_9RHOD</name>
<organism evidence="11 12">
    <name type="scientific">Rhodosorus marinus</name>
    <dbReference type="NCBI Taxonomy" id="101924"/>
    <lineage>
        <taxon>Eukaryota</taxon>
        <taxon>Rhodophyta</taxon>
        <taxon>Stylonematophyceae</taxon>
        <taxon>Stylonematales</taxon>
        <taxon>Stylonemataceae</taxon>
        <taxon>Rhodosorus</taxon>
    </lineage>
</organism>
<dbReference type="InterPro" id="IPR014103">
    <property type="entry name" value="Zeta_caro_desat"/>
</dbReference>
<sequence length="544" mass="59697">MCAAFVGGLCGVGRLNLVKTKSNSRVRSSVNRQRVIVKASIAQDVWNVTTVRKDGIDAKKKVAIIGAGLGGLVTAMELLDAGHEVEIYDIRSFAGGKVGSFQDKDGNHIEMGLHVFFGCYYNLFDLMKKLGSFDSLDLKEHKHQFINKGGNVEALDFRMGPVGAPFNGLKAFFTTNQLSPLDKAANALALATSPIVKGLVDFEGAMKDVRELDNISFSDWFMKQGGTRGSLERMWDPIAYALGFLDCDNISARCMLTIFQLFAVRSEASKLRMLEGSPDNFLTGPIVKYIEERGGVINLGQAVRNIDHEIAEDGSIRVTGIQVAKGPQSVPVEADIVVAACDVGGIQRLLPDSFRKYEMIDNIYKLETVPVATVQLRFNGWVTELQDEEAMKEVENVAKARGLDNLLYSADADFSCFADLALTSPTDYYKVGEGSLLQLVLTPADSYIPMPDQEIAAKIEAQVKELFPSAKDLEVTWSNVLKLNESLYRERPGADPFRPSQETPIENFFLAGSYTYQDYIDSMEGAVKSGKLCAAAVQNKIARD</sequence>
<evidence type="ECO:0000256" key="7">
    <source>
        <dbReference type="ARBA" id="ARBA00023002"/>
    </source>
</evidence>
<gene>
    <name evidence="11" type="ORF">NDN08_003854</name>
</gene>
<comment type="catalytic activity">
    <reaction evidence="1">
        <text>9,9'-di-cis-zeta-carotene + 2 a quinone = 7,7',9,9'-tetra-cis-lycopene + 2 a quinol</text>
        <dbReference type="Rhea" id="RHEA:30955"/>
        <dbReference type="ChEBI" id="CHEBI:24646"/>
        <dbReference type="ChEBI" id="CHEBI:48716"/>
        <dbReference type="ChEBI" id="CHEBI:62466"/>
        <dbReference type="ChEBI" id="CHEBI:132124"/>
        <dbReference type="EC" id="1.3.5.6"/>
    </reaction>
</comment>
<evidence type="ECO:0000256" key="1">
    <source>
        <dbReference type="ARBA" id="ARBA00000914"/>
    </source>
</evidence>
<reference evidence="11 12" key="1">
    <citation type="journal article" date="2023" name="Nat. Commun.">
        <title>Origin of minicircular mitochondrial genomes in red algae.</title>
        <authorList>
            <person name="Lee Y."/>
            <person name="Cho C.H."/>
            <person name="Lee Y.M."/>
            <person name="Park S.I."/>
            <person name="Yang J.H."/>
            <person name="West J.A."/>
            <person name="Bhattacharya D."/>
            <person name="Yoon H.S."/>
        </authorList>
    </citation>
    <scope>NUCLEOTIDE SEQUENCE [LARGE SCALE GENOMIC DNA]</scope>
    <source>
        <strain evidence="11 12">CCMP1338</strain>
        <tissue evidence="11">Whole cell</tissue>
    </source>
</reference>
<dbReference type="InterPro" id="IPR036188">
    <property type="entry name" value="FAD/NAD-bd_sf"/>
</dbReference>
<evidence type="ECO:0000256" key="2">
    <source>
        <dbReference type="ARBA" id="ARBA00004900"/>
    </source>
</evidence>
<comment type="similarity">
    <text evidence="3">Belongs to the zeta carotene desaturase family.</text>
</comment>
<evidence type="ECO:0000256" key="9">
    <source>
        <dbReference type="ARBA" id="ARBA00031301"/>
    </source>
</evidence>
<keyword evidence="7" id="KW-0560">Oxidoreductase</keyword>
<dbReference type="AlphaFoldDB" id="A0AAV8UK55"/>
<evidence type="ECO:0000256" key="3">
    <source>
        <dbReference type="ARBA" id="ARBA00010192"/>
    </source>
</evidence>
<comment type="pathway">
    <text evidence="2">Carotenoid biosynthesis; lycopene biosynthesis.</text>
</comment>
<dbReference type="EC" id="1.3.5.6" evidence="4"/>
<evidence type="ECO:0000256" key="4">
    <source>
        <dbReference type="ARBA" id="ARBA00012788"/>
    </source>
</evidence>
<dbReference type="InterPro" id="IPR002937">
    <property type="entry name" value="Amino_oxidase"/>
</dbReference>
<keyword evidence="6" id="KW-0125">Carotenoid biosynthesis</keyword>
<evidence type="ECO:0000313" key="12">
    <source>
        <dbReference type="Proteomes" id="UP001157974"/>
    </source>
</evidence>
<dbReference type="NCBIfam" id="TIGR02732">
    <property type="entry name" value="zeta_caro_desat"/>
    <property type="match status" value="1"/>
</dbReference>
<dbReference type="Proteomes" id="UP001157974">
    <property type="component" value="Unassembled WGS sequence"/>
</dbReference>
<dbReference type="EMBL" id="JAMWBK010000010">
    <property type="protein sequence ID" value="KAJ8901647.1"/>
    <property type="molecule type" value="Genomic_DNA"/>
</dbReference>
<evidence type="ECO:0000256" key="8">
    <source>
        <dbReference type="ARBA" id="ARBA00030952"/>
    </source>
</evidence>
<proteinExistence type="inferred from homology"/>
<dbReference type="GO" id="GO:0016719">
    <property type="term" value="F:9,9'-di-cis-zeta-carotene desaturase activity"/>
    <property type="evidence" value="ECO:0007669"/>
    <property type="project" value="UniProtKB-EC"/>
</dbReference>
<evidence type="ECO:0000256" key="6">
    <source>
        <dbReference type="ARBA" id="ARBA00022746"/>
    </source>
</evidence>
<dbReference type="PANTHER" id="PTHR42923">
    <property type="entry name" value="PROTOPORPHYRINOGEN OXIDASE"/>
    <property type="match status" value="1"/>
</dbReference>
<feature type="domain" description="Amine oxidase" evidence="10">
    <location>
        <begin position="69"/>
        <end position="537"/>
    </location>
</feature>